<accession>A0A9E7LH70</accession>
<evidence type="ECO:0000313" key="2">
    <source>
        <dbReference type="EMBL" id="URG17378.1"/>
    </source>
</evidence>
<name>A0A9E7LH70_9CAUD</name>
<feature type="compositionally biased region" description="Basic and acidic residues" evidence="1">
    <location>
        <begin position="457"/>
        <end position="484"/>
    </location>
</feature>
<feature type="region of interest" description="Disordered" evidence="1">
    <location>
        <begin position="447"/>
        <end position="496"/>
    </location>
</feature>
<organism evidence="2 3">
    <name type="scientific">Rhodococcus phage Mbo2</name>
    <dbReference type="NCBI Taxonomy" id="2936911"/>
    <lineage>
        <taxon>Viruses</taxon>
        <taxon>Duplodnaviria</taxon>
        <taxon>Heunggongvirae</taxon>
        <taxon>Uroviricota</taxon>
        <taxon>Caudoviricetes</taxon>
        <taxon>Caudoviricetes incertae sedis</taxon>
        <taxon>Mboduovirus</taxon>
        <taxon>Mboduovirus mbo2</taxon>
    </lineage>
</organism>
<evidence type="ECO:0000313" key="3">
    <source>
        <dbReference type="Proteomes" id="UP001057233"/>
    </source>
</evidence>
<dbReference type="Pfam" id="PF06074">
    <property type="entry name" value="Portal_Mu"/>
    <property type="match status" value="1"/>
</dbReference>
<evidence type="ECO:0000256" key="1">
    <source>
        <dbReference type="SAM" id="MobiDB-lite"/>
    </source>
</evidence>
<gene>
    <name evidence="2" type="ORF">Mbo2_008</name>
</gene>
<keyword evidence="3" id="KW-1185">Reference proteome</keyword>
<dbReference type="EMBL" id="ON191531">
    <property type="protein sequence ID" value="URG17378.1"/>
    <property type="molecule type" value="Genomic_DNA"/>
</dbReference>
<sequence>MTLVDSRGNPISSAMFAKKEKISKPLLGELGNPWSGIERPNTKWFQQNTLQFDTSRLTIEDYRMMTDHYQVNSSLTLLSFMLHQMEWKVECDNVKIAKHCEDNLGQIWTRVVRALSQAFIFGYSPNALRWENDPGSGRLIISKVLDFRPEDCRVHWKEVEGVVKRDTIGGSHKRKVKIFDGIDQLGHPTIPVSNSLWYPLLMRNGDYYGKKLLNAAFQPWFFSNVLHLYANRYYERFGEPVIVSRAPFEEEKDVGNGQKLPGNLLMAGLATMVRNGSTVVLPNDRAQNGLDGVGNFEYTMEYLESQMRGADFERMLTRYDQEISLALFTPLLMMNAADGGSFNLGVVHTQMYLAMIRAIADDWKEYIDRYLLRPMAQQNFGPNAKLPQIKFQKLGKVPEETGRALLQQLLTSGNDGHAVNVNLEEASQALGLTLEQGEELNLNVADPNAIDPTAADPAKKDAVVRPAEPKRKDTRVGRPEREGTGKGTQKKGASVNSSAVAASIATRLSGQFLKSYRDGVQPSDFQADIGYHRQLSDLFASRSDAVNFTDDAEGWVNAYYEIFHASDNPLESEMRDVLTRGLVAQIEGMLDA</sequence>
<dbReference type="Proteomes" id="UP001057233">
    <property type="component" value="Segment"/>
</dbReference>
<protein>
    <submittedName>
        <fullName evidence="2">Portal protein</fullName>
    </submittedName>
</protein>
<dbReference type="InterPro" id="IPR009279">
    <property type="entry name" value="Portal_Mu"/>
</dbReference>
<reference evidence="2" key="1">
    <citation type="submission" date="2022-04" db="EMBL/GenBank/DDBJ databases">
        <authorList>
            <person name="Hwangbo M."/>
            <person name="Wang B."/>
            <person name="Gill J.J."/>
            <person name="Chu K.-H."/>
            <person name="Young R."/>
        </authorList>
    </citation>
    <scope>NUCLEOTIDE SEQUENCE</scope>
</reference>
<proteinExistence type="predicted"/>